<dbReference type="InterPro" id="IPR004027">
    <property type="entry name" value="SEC_C_motif"/>
</dbReference>
<dbReference type="InterPro" id="IPR011990">
    <property type="entry name" value="TPR-like_helical_dom_sf"/>
</dbReference>
<reference evidence="2" key="1">
    <citation type="submission" date="2020-10" db="EMBL/GenBank/DDBJ databases">
        <title>Connecting structure to function with the recovery of over 1000 high-quality activated sludge metagenome-assembled genomes encoding full-length rRNA genes using long-read sequencing.</title>
        <authorList>
            <person name="Singleton C.M."/>
            <person name="Petriglieri F."/>
            <person name="Kristensen J.M."/>
            <person name="Kirkegaard R.H."/>
            <person name="Michaelsen T.Y."/>
            <person name="Andersen M.H."/>
            <person name="Karst S.M."/>
            <person name="Dueholm M.S."/>
            <person name="Nielsen P.H."/>
            <person name="Albertsen M."/>
        </authorList>
    </citation>
    <scope>NUCLEOTIDE SEQUENCE</scope>
    <source>
        <strain evidence="2">Bjer_18-Q3-R1-45_BAT3C.347</strain>
    </source>
</reference>
<protein>
    <submittedName>
        <fullName evidence="2">SEC-C domain-containing protein</fullName>
    </submittedName>
</protein>
<accession>A0A9D7HM25</accession>
<keyword evidence="1" id="KW-0175">Coiled coil</keyword>
<dbReference type="SUPFAM" id="SSF103642">
    <property type="entry name" value="Sec-C motif"/>
    <property type="match status" value="1"/>
</dbReference>
<dbReference type="SUPFAM" id="SSF48452">
    <property type="entry name" value="TPR-like"/>
    <property type="match status" value="1"/>
</dbReference>
<dbReference type="EMBL" id="JADJEV010000004">
    <property type="protein sequence ID" value="MBK6974752.1"/>
    <property type="molecule type" value="Genomic_DNA"/>
</dbReference>
<organism evidence="2 3">
    <name type="scientific">Candidatus Methylophosphatis roskildensis</name>
    <dbReference type="NCBI Taxonomy" id="2899263"/>
    <lineage>
        <taxon>Bacteria</taxon>
        <taxon>Pseudomonadati</taxon>
        <taxon>Pseudomonadota</taxon>
        <taxon>Betaproteobacteria</taxon>
        <taxon>Nitrosomonadales</taxon>
        <taxon>Sterolibacteriaceae</taxon>
        <taxon>Candidatus Methylophosphatis</taxon>
    </lineage>
</organism>
<dbReference type="Gene3D" id="3.10.450.50">
    <property type="match status" value="1"/>
</dbReference>
<evidence type="ECO:0000313" key="3">
    <source>
        <dbReference type="Proteomes" id="UP000807785"/>
    </source>
</evidence>
<comment type="caution">
    <text evidence="2">The sequence shown here is derived from an EMBL/GenBank/DDBJ whole genome shotgun (WGS) entry which is preliminary data.</text>
</comment>
<gene>
    <name evidence="2" type="ORF">IPH26_18055</name>
</gene>
<dbReference type="Pfam" id="PF02810">
    <property type="entry name" value="SEC-C"/>
    <property type="match status" value="1"/>
</dbReference>
<proteinExistence type="predicted"/>
<feature type="coiled-coil region" evidence="1">
    <location>
        <begin position="105"/>
        <end position="132"/>
    </location>
</feature>
<dbReference type="AlphaFoldDB" id="A0A9D7HM25"/>
<sequence length="191" mass="21181">MGESLRLLGAAAAGIKPDSPHIAQLKVVASDGSVQSINSAFRQLRQKVRENPRDWLSWHRLSNVNVSINRPRAALTCARQAYALNPLLLEIIYNAAARLQEAGQAQEALDLLNSALQRIDEWTSQLILVEQECIDFAELYNDLRQETGRTYLPALHPGFITGHAHLAPRKVGRNDPCPCGSGKKYKKCCMP</sequence>
<name>A0A9D7HM25_9PROT</name>
<evidence type="ECO:0000313" key="2">
    <source>
        <dbReference type="EMBL" id="MBK6974752.1"/>
    </source>
</evidence>
<evidence type="ECO:0000256" key="1">
    <source>
        <dbReference type="SAM" id="Coils"/>
    </source>
</evidence>
<dbReference type="Proteomes" id="UP000807785">
    <property type="component" value="Unassembled WGS sequence"/>
</dbReference>